<proteinExistence type="predicted"/>
<name>A0A1R1YIV8_9FUNG</name>
<sequence length="56" mass="6451">MAGFIRVTAEIHDFIVKRERDSSATEVGESKVYWAVRQFKLIEIFRCSSPDISMSI</sequence>
<evidence type="ECO:0000313" key="1">
    <source>
        <dbReference type="EMBL" id="OMJ26841.1"/>
    </source>
</evidence>
<dbReference type="EMBL" id="LSSM01001322">
    <property type="protein sequence ID" value="OMJ26841.1"/>
    <property type="molecule type" value="Genomic_DNA"/>
</dbReference>
<reference evidence="2" key="1">
    <citation type="submission" date="2017-01" db="EMBL/GenBank/DDBJ databases">
        <authorList>
            <person name="Wang Y."/>
            <person name="White M."/>
            <person name="Kvist S."/>
            <person name="Moncalvo J.-M."/>
        </authorList>
    </citation>
    <scope>NUCLEOTIDE SEQUENCE [LARGE SCALE GENOMIC DNA]</scope>
    <source>
        <strain evidence="2">ID-206-W2</strain>
    </source>
</reference>
<comment type="caution">
    <text evidence="1">The sequence shown here is derived from an EMBL/GenBank/DDBJ whole genome shotgun (WGS) entry which is preliminary data.</text>
</comment>
<accession>A0A1R1YIV8</accession>
<organism evidence="1 2">
    <name type="scientific">Smittium culicis</name>
    <dbReference type="NCBI Taxonomy" id="133412"/>
    <lineage>
        <taxon>Eukaryota</taxon>
        <taxon>Fungi</taxon>
        <taxon>Fungi incertae sedis</taxon>
        <taxon>Zoopagomycota</taxon>
        <taxon>Kickxellomycotina</taxon>
        <taxon>Harpellomycetes</taxon>
        <taxon>Harpellales</taxon>
        <taxon>Legeriomycetaceae</taxon>
        <taxon>Smittium</taxon>
    </lineage>
</organism>
<dbReference type="Proteomes" id="UP000187429">
    <property type="component" value="Unassembled WGS sequence"/>
</dbReference>
<evidence type="ECO:0000313" key="2">
    <source>
        <dbReference type="Proteomes" id="UP000187429"/>
    </source>
</evidence>
<dbReference type="AlphaFoldDB" id="A0A1R1YIV8"/>
<keyword evidence="2" id="KW-1185">Reference proteome</keyword>
<gene>
    <name evidence="1" type="ORF">AYI69_g3743</name>
</gene>
<feature type="non-terminal residue" evidence="1">
    <location>
        <position position="56"/>
    </location>
</feature>
<protein>
    <submittedName>
        <fullName evidence="1">Uncharacterized protein</fullName>
    </submittedName>
</protein>